<dbReference type="GO" id="GO:0002237">
    <property type="term" value="P:response to molecule of bacterial origin"/>
    <property type="evidence" value="ECO:0007669"/>
    <property type="project" value="UniProtKB-ARBA"/>
</dbReference>
<proteinExistence type="predicted"/>
<dbReference type="InterPro" id="IPR044810">
    <property type="entry name" value="WRKY_plant"/>
</dbReference>
<sequence length="288" mass="32423">MDTRVDTSLDLRINSFQNCNSNVMDLRRDRGGFAEKSQEVGTLQQDVGVSMEEFRRMSSENKKLTETLNVVLLGYNALHSQMINLAQGISSNEAMESRKRKFEDYIDLDFWKRPTESVKSRTSVAYFQVDPSDTSLVVKDGYQWRKYGQKVTRDNPSPRAYFKCSFAPSCPVKKKVQRSVDDPSLLVATYEGEHNHRCPPQGAKPPSVSPPISPSSMKPSNQNPVLDFVRCGFSNLAMKSKQETEVGTPPQFLVQEMVSSLTRDPNFTASLAEAISGAMLDRSRTQSW</sequence>
<dbReference type="SUPFAM" id="SSF118290">
    <property type="entry name" value="WRKY DNA-binding domain"/>
    <property type="match status" value="1"/>
</dbReference>
<keyword evidence="4" id="KW-0804">Transcription</keyword>
<evidence type="ECO:0000256" key="6">
    <source>
        <dbReference type="SAM" id="MobiDB-lite"/>
    </source>
</evidence>
<keyword evidence="2" id="KW-0805">Transcription regulation</keyword>
<evidence type="ECO:0000313" key="9">
    <source>
        <dbReference type="Proteomes" id="UP001634007"/>
    </source>
</evidence>
<evidence type="ECO:0000256" key="1">
    <source>
        <dbReference type="ARBA" id="ARBA00004123"/>
    </source>
</evidence>
<dbReference type="InterPro" id="IPR036576">
    <property type="entry name" value="WRKY_dom_sf"/>
</dbReference>
<protein>
    <recommendedName>
        <fullName evidence="7">WRKY domain-containing protein</fullName>
    </recommendedName>
</protein>
<gene>
    <name evidence="8" type="ORF">ACJRO7_015387</name>
</gene>
<comment type="subcellular location">
    <subcellularLocation>
        <location evidence="1">Nucleus</location>
    </subcellularLocation>
</comment>
<feature type="domain" description="WRKY" evidence="7">
    <location>
        <begin position="133"/>
        <end position="199"/>
    </location>
</feature>
<organism evidence="8 9">
    <name type="scientific">Eucalyptus globulus</name>
    <name type="common">Tasmanian blue gum</name>
    <dbReference type="NCBI Taxonomy" id="34317"/>
    <lineage>
        <taxon>Eukaryota</taxon>
        <taxon>Viridiplantae</taxon>
        <taxon>Streptophyta</taxon>
        <taxon>Embryophyta</taxon>
        <taxon>Tracheophyta</taxon>
        <taxon>Spermatophyta</taxon>
        <taxon>Magnoliopsida</taxon>
        <taxon>eudicotyledons</taxon>
        <taxon>Gunneridae</taxon>
        <taxon>Pentapetalae</taxon>
        <taxon>rosids</taxon>
        <taxon>malvids</taxon>
        <taxon>Myrtales</taxon>
        <taxon>Myrtaceae</taxon>
        <taxon>Myrtoideae</taxon>
        <taxon>Eucalypteae</taxon>
        <taxon>Eucalyptus</taxon>
    </lineage>
</organism>
<reference evidence="8 9" key="1">
    <citation type="submission" date="2024-11" db="EMBL/GenBank/DDBJ databases">
        <title>Chromosome-level genome assembly of Eucalyptus globulus Labill. provides insights into its genome evolution.</title>
        <authorList>
            <person name="Li X."/>
        </authorList>
    </citation>
    <scope>NUCLEOTIDE SEQUENCE [LARGE SCALE GENOMIC DNA]</scope>
    <source>
        <strain evidence="8">CL2024</strain>
        <tissue evidence="8">Fresh tender leaves</tissue>
    </source>
</reference>
<dbReference type="GO" id="GO:0050832">
    <property type="term" value="P:defense response to fungus"/>
    <property type="evidence" value="ECO:0007669"/>
    <property type="project" value="UniProtKB-ARBA"/>
</dbReference>
<dbReference type="GO" id="GO:0005634">
    <property type="term" value="C:nucleus"/>
    <property type="evidence" value="ECO:0007669"/>
    <property type="project" value="UniProtKB-SubCell"/>
</dbReference>
<evidence type="ECO:0000259" key="7">
    <source>
        <dbReference type="PROSITE" id="PS50811"/>
    </source>
</evidence>
<dbReference type="GO" id="GO:0042742">
    <property type="term" value="P:defense response to bacterium"/>
    <property type="evidence" value="ECO:0007669"/>
    <property type="project" value="UniProtKB-ARBA"/>
</dbReference>
<dbReference type="SMART" id="SM00774">
    <property type="entry name" value="WRKY"/>
    <property type="match status" value="1"/>
</dbReference>
<evidence type="ECO:0000256" key="3">
    <source>
        <dbReference type="ARBA" id="ARBA00023125"/>
    </source>
</evidence>
<keyword evidence="3" id="KW-0238">DNA-binding</keyword>
<evidence type="ECO:0000313" key="8">
    <source>
        <dbReference type="EMBL" id="KAL3746423.1"/>
    </source>
</evidence>
<keyword evidence="5" id="KW-0539">Nucleus</keyword>
<dbReference type="FunFam" id="2.20.25.80:FF:000008">
    <property type="entry name" value="WRKY transcription factor 40"/>
    <property type="match status" value="1"/>
</dbReference>
<keyword evidence="9" id="KW-1185">Reference proteome</keyword>
<dbReference type="GO" id="GO:0003677">
    <property type="term" value="F:DNA binding"/>
    <property type="evidence" value="ECO:0007669"/>
    <property type="project" value="UniProtKB-KW"/>
</dbReference>
<dbReference type="PANTHER" id="PTHR31429:SF3">
    <property type="entry name" value="WRKY TRANSCRIPTION FACTOR 40-RELATED"/>
    <property type="match status" value="1"/>
</dbReference>
<dbReference type="PANTHER" id="PTHR31429">
    <property type="entry name" value="WRKY TRANSCRIPTION FACTOR 36-RELATED"/>
    <property type="match status" value="1"/>
</dbReference>
<feature type="region of interest" description="Disordered" evidence="6">
    <location>
        <begin position="194"/>
        <end position="221"/>
    </location>
</feature>
<dbReference type="Pfam" id="PF03106">
    <property type="entry name" value="WRKY"/>
    <property type="match status" value="1"/>
</dbReference>
<name>A0ABD3L789_EUCGL</name>
<evidence type="ECO:0000256" key="2">
    <source>
        <dbReference type="ARBA" id="ARBA00023015"/>
    </source>
</evidence>
<accession>A0ABD3L789</accession>
<evidence type="ECO:0000256" key="4">
    <source>
        <dbReference type="ARBA" id="ARBA00023163"/>
    </source>
</evidence>
<dbReference type="Gene3D" id="2.20.25.80">
    <property type="entry name" value="WRKY domain"/>
    <property type="match status" value="1"/>
</dbReference>
<dbReference type="Proteomes" id="UP001634007">
    <property type="component" value="Unassembled WGS sequence"/>
</dbReference>
<dbReference type="AlphaFoldDB" id="A0ABD3L789"/>
<dbReference type="GO" id="GO:0031347">
    <property type="term" value="P:regulation of defense response"/>
    <property type="evidence" value="ECO:0007669"/>
    <property type="project" value="UniProtKB-ARBA"/>
</dbReference>
<dbReference type="EMBL" id="JBJKBG010000003">
    <property type="protein sequence ID" value="KAL3746423.1"/>
    <property type="molecule type" value="Genomic_DNA"/>
</dbReference>
<comment type="caution">
    <text evidence="8">The sequence shown here is derived from an EMBL/GenBank/DDBJ whole genome shotgun (WGS) entry which is preliminary data.</text>
</comment>
<dbReference type="GO" id="GO:0009751">
    <property type="term" value="P:response to salicylic acid"/>
    <property type="evidence" value="ECO:0007669"/>
    <property type="project" value="UniProtKB-ARBA"/>
</dbReference>
<dbReference type="PROSITE" id="PS50811">
    <property type="entry name" value="WRKY"/>
    <property type="match status" value="1"/>
</dbReference>
<evidence type="ECO:0000256" key="5">
    <source>
        <dbReference type="ARBA" id="ARBA00023242"/>
    </source>
</evidence>
<dbReference type="InterPro" id="IPR003657">
    <property type="entry name" value="WRKY_dom"/>
</dbReference>